<feature type="compositionally biased region" description="Basic and acidic residues" evidence="1">
    <location>
        <begin position="355"/>
        <end position="371"/>
    </location>
</feature>
<dbReference type="STRING" id="1432307.W9C9J5"/>
<dbReference type="HOGENOM" id="CLU_056606_1_0_1"/>
<keyword evidence="3" id="KW-1185">Reference proteome</keyword>
<feature type="compositionally biased region" description="Gly residues" evidence="1">
    <location>
        <begin position="325"/>
        <end position="340"/>
    </location>
</feature>
<name>W9C9J5_SCLBF</name>
<feature type="compositionally biased region" description="Basic and acidic residues" evidence="1">
    <location>
        <begin position="304"/>
        <end position="322"/>
    </location>
</feature>
<protein>
    <recommendedName>
        <fullName evidence="4">Glycine-rich cell wall structural protein 1</fullName>
    </recommendedName>
</protein>
<reference evidence="2 3" key="1">
    <citation type="journal article" date="2014" name="Genome Announc.">
        <title>Draft genome sequence of Sclerotinia borealis, a psychrophilic plant pathogenic fungus.</title>
        <authorList>
            <person name="Mardanov A.V."/>
            <person name="Beletsky A.V."/>
            <person name="Kadnikov V.V."/>
            <person name="Ignatov A.N."/>
            <person name="Ravin N.V."/>
        </authorList>
    </citation>
    <scope>NUCLEOTIDE SEQUENCE [LARGE SCALE GENOMIC DNA]</scope>
    <source>
        <strain evidence="3">F-4157</strain>
    </source>
</reference>
<organism evidence="2 3">
    <name type="scientific">Sclerotinia borealis (strain F-4128)</name>
    <dbReference type="NCBI Taxonomy" id="1432307"/>
    <lineage>
        <taxon>Eukaryota</taxon>
        <taxon>Fungi</taxon>
        <taxon>Dikarya</taxon>
        <taxon>Ascomycota</taxon>
        <taxon>Pezizomycotina</taxon>
        <taxon>Leotiomycetes</taxon>
        <taxon>Helotiales</taxon>
        <taxon>Sclerotiniaceae</taxon>
        <taxon>Sclerotinia</taxon>
    </lineage>
</organism>
<feature type="compositionally biased region" description="Low complexity" evidence="1">
    <location>
        <begin position="193"/>
        <end position="210"/>
    </location>
</feature>
<feature type="compositionally biased region" description="Polar residues" evidence="1">
    <location>
        <begin position="155"/>
        <end position="183"/>
    </location>
</feature>
<sequence>METVNNLAAAASKAIWGETESQETTEAAKGTVVPETQGTEPVSGVLGDTAKGEPFDGGNMDSTSTENTVPKKINDPSVTASSSGHGAKSLDPSSTTHPSSSTGLPAKTIADTNIAPLDDNNIHTGTSTSTTDSGSSSSFKTTDEKPLISDKINPNLPSSTSTYATTDRTAQEQLNPSTSTTLPIRSEYKTDKTGVTGAHGTGTALGTQTQDIKPSSSVERGATLGDHSGSGIAAGEKDLTSTKTNKPSSTANTQGVKTDLKPLSSEQNKVVEEEEGVEGSGEKYIKSTGVVAEGGDFDATRPGAGREADRLMGKEGKVEKSDAGVSGGTVGGVGGVGGVGEDTSGVRKSISSEEGEGKKEGKLTHLKEKIKEKLHKH</sequence>
<feature type="compositionally biased region" description="Low complexity" evidence="1">
    <location>
        <begin position="92"/>
        <end position="102"/>
    </location>
</feature>
<proteinExistence type="predicted"/>
<gene>
    <name evidence="2" type="ORF">SBOR_8386</name>
</gene>
<accession>W9C9J5</accession>
<feature type="compositionally biased region" description="Polar residues" evidence="1">
    <location>
        <begin position="241"/>
        <end position="256"/>
    </location>
</feature>
<feature type="region of interest" description="Disordered" evidence="1">
    <location>
        <begin position="1"/>
        <end position="377"/>
    </location>
</feature>
<evidence type="ECO:0000256" key="1">
    <source>
        <dbReference type="SAM" id="MobiDB-lite"/>
    </source>
</evidence>
<evidence type="ECO:0000313" key="3">
    <source>
        <dbReference type="Proteomes" id="UP000019487"/>
    </source>
</evidence>
<dbReference type="EMBL" id="AYSA01000525">
    <property type="protein sequence ID" value="ESZ91240.1"/>
    <property type="molecule type" value="Genomic_DNA"/>
</dbReference>
<dbReference type="AlphaFoldDB" id="W9C9J5"/>
<comment type="caution">
    <text evidence="2">The sequence shown here is derived from an EMBL/GenBank/DDBJ whole genome shotgun (WGS) entry which is preliminary data.</text>
</comment>
<dbReference type="Proteomes" id="UP000019487">
    <property type="component" value="Unassembled WGS sequence"/>
</dbReference>
<feature type="compositionally biased region" description="Low complexity" evidence="1">
    <location>
        <begin position="124"/>
        <end position="140"/>
    </location>
</feature>
<evidence type="ECO:0008006" key="4">
    <source>
        <dbReference type="Google" id="ProtNLM"/>
    </source>
</evidence>
<evidence type="ECO:0000313" key="2">
    <source>
        <dbReference type="EMBL" id="ESZ91240.1"/>
    </source>
</evidence>
<dbReference type="OrthoDB" id="5388207at2759"/>